<protein>
    <recommendedName>
        <fullName evidence="4">Outer membrane lipoprotein-sorting protein</fullName>
    </recommendedName>
</protein>
<evidence type="ECO:0000313" key="3">
    <source>
        <dbReference type="Proteomes" id="UP001597601"/>
    </source>
</evidence>
<sequence>MKRYLVTPLRLILPALLFSVTVYAQKQPEVQQGGLRAPSNIKIDGKANEWNNMFQAYNSSIQASYTLSNDDNRLYLTIYAAKKEIVNKIINGGISFTINKGPRKTLIGGTTITYPIFNKDDRPFINANALALIKPDEKNPAHKADSLMKTFNATFANKAKLVRLSGVKDLDTLISVYNKDGIRTRAALDNKLFYTYELAIDLKLLDMSAADHTQFNYNIRFNEVDIDFVPGMEIARNDEGFVTKIFVANPQLANSFAAALSPTDCWGQYTLVK</sequence>
<organism evidence="2 3">
    <name type="scientific">Mucilaginibacter antarcticus</name>
    <dbReference type="NCBI Taxonomy" id="1855725"/>
    <lineage>
        <taxon>Bacteria</taxon>
        <taxon>Pseudomonadati</taxon>
        <taxon>Bacteroidota</taxon>
        <taxon>Sphingobacteriia</taxon>
        <taxon>Sphingobacteriales</taxon>
        <taxon>Sphingobacteriaceae</taxon>
        <taxon>Mucilaginibacter</taxon>
    </lineage>
</organism>
<keyword evidence="1" id="KW-0732">Signal</keyword>
<name>A0ABW5XNH4_9SPHI</name>
<dbReference type="EMBL" id="JBHUON010000013">
    <property type="protein sequence ID" value="MFD2865330.1"/>
    <property type="molecule type" value="Genomic_DNA"/>
</dbReference>
<reference evidence="3" key="1">
    <citation type="journal article" date="2019" name="Int. J. Syst. Evol. Microbiol.">
        <title>The Global Catalogue of Microorganisms (GCM) 10K type strain sequencing project: providing services to taxonomists for standard genome sequencing and annotation.</title>
        <authorList>
            <consortium name="The Broad Institute Genomics Platform"/>
            <consortium name="The Broad Institute Genome Sequencing Center for Infectious Disease"/>
            <person name="Wu L."/>
            <person name="Ma J."/>
        </authorList>
    </citation>
    <scope>NUCLEOTIDE SEQUENCE [LARGE SCALE GENOMIC DNA]</scope>
    <source>
        <strain evidence="3">KCTC 52232</strain>
    </source>
</reference>
<dbReference type="Proteomes" id="UP001597601">
    <property type="component" value="Unassembled WGS sequence"/>
</dbReference>
<comment type="caution">
    <text evidence="2">The sequence shown here is derived from an EMBL/GenBank/DDBJ whole genome shotgun (WGS) entry which is preliminary data.</text>
</comment>
<keyword evidence="3" id="KW-1185">Reference proteome</keyword>
<evidence type="ECO:0000256" key="1">
    <source>
        <dbReference type="SAM" id="SignalP"/>
    </source>
</evidence>
<accession>A0ABW5XNH4</accession>
<dbReference type="RefSeq" id="WP_377127471.1">
    <property type="nucleotide sequence ID" value="NZ_JBHUON010000013.1"/>
</dbReference>
<evidence type="ECO:0000313" key="2">
    <source>
        <dbReference type="EMBL" id="MFD2865330.1"/>
    </source>
</evidence>
<feature type="signal peptide" evidence="1">
    <location>
        <begin position="1"/>
        <end position="24"/>
    </location>
</feature>
<feature type="chain" id="PRO_5046912983" description="Outer membrane lipoprotein-sorting protein" evidence="1">
    <location>
        <begin position="25"/>
        <end position="273"/>
    </location>
</feature>
<gene>
    <name evidence="2" type="ORF">ACFSYC_11585</name>
</gene>
<evidence type="ECO:0008006" key="4">
    <source>
        <dbReference type="Google" id="ProtNLM"/>
    </source>
</evidence>
<proteinExistence type="predicted"/>